<name>A0ABT6GID3_9PROT</name>
<gene>
    <name evidence="1" type="ORF">P7680_22835</name>
</gene>
<evidence type="ECO:0000313" key="2">
    <source>
        <dbReference type="Proteomes" id="UP001529180"/>
    </source>
</evidence>
<protein>
    <submittedName>
        <fullName evidence="1">Uncharacterized protein</fullName>
    </submittedName>
</protein>
<dbReference type="RefSeq" id="WP_278007097.1">
    <property type="nucleotide sequence ID" value="NZ_JARSBO010000026.1"/>
</dbReference>
<evidence type="ECO:0000313" key="1">
    <source>
        <dbReference type="EMBL" id="MDG4721850.1"/>
    </source>
</evidence>
<sequence>MAEMIEKKCQNCKAPMQVRLADHERGWGKFCSKSCKAKRQTKMTGIAGPDYRASGQSVKQMQNGKYAKSQFKRHDGISPMKHKKCAQCGEPAVNGVIWNGEVTWYCMDHLDNTHPFSSDALGQW</sequence>
<accession>A0ABT6GID3</accession>
<keyword evidence="2" id="KW-1185">Reference proteome</keyword>
<organism evidence="1 2">
    <name type="scientific">Thalassospira aquimaris</name>
    <dbReference type="NCBI Taxonomy" id="3037796"/>
    <lineage>
        <taxon>Bacteria</taxon>
        <taxon>Pseudomonadati</taxon>
        <taxon>Pseudomonadota</taxon>
        <taxon>Alphaproteobacteria</taxon>
        <taxon>Rhodospirillales</taxon>
        <taxon>Thalassospiraceae</taxon>
        <taxon>Thalassospira</taxon>
    </lineage>
</organism>
<dbReference type="Proteomes" id="UP001529180">
    <property type="component" value="Unassembled WGS sequence"/>
</dbReference>
<dbReference type="EMBL" id="JARSBO010000026">
    <property type="protein sequence ID" value="MDG4721850.1"/>
    <property type="molecule type" value="Genomic_DNA"/>
</dbReference>
<comment type="caution">
    <text evidence="1">The sequence shown here is derived from an EMBL/GenBank/DDBJ whole genome shotgun (WGS) entry which is preliminary data.</text>
</comment>
<reference evidence="1 2" key="1">
    <citation type="submission" date="2023-03" db="EMBL/GenBank/DDBJ databases">
        <title>Strain FZY0004 represents a novel species in the genus Thalassospira isolated from seawater.</title>
        <authorList>
            <person name="Fu Z.-Y."/>
        </authorList>
    </citation>
    <scope>NUCLEOTIDE SEQUENCE [LARGE SCALE GENOMIC DNA]</scope>
    <source>
        <strain evidence="1 2">FZY0004</strain>
    </source>
</reference>
<proteinExistence type="predicted"/>